<dbReference type="PROSITE" id="PS50125">
    <property type="entry name" value="GUANYLATE_CYCLASE_2"/>
    <property type="match status" value="1"/>
</dbReference>
<dbReference type="GO" id="GO:0005524">
    <property type="term" value="F:ATP binding"/>
    <property type="evidence" value="ECO:0007669"/>
    <property type="project" value="UniProtKB-KW"/>
</dbReference>
<dbReference type="InterPro" id="IPR029787">
    <property type="entry name" value="Nucleotide_cyclase"/>
</dbReference>
<evidence type="ECO:0000256" key="5">
    <source>
        <dbReference type="ARBA" id="ARBA00021420"/>
    </source>
</evidence>
<accession>A0A927HEV3</accession>
<evidence type="ECO:0000256" key="1">
    <source>
        <dbReference type="ARBA" id="ARBA00001593"/>
    </source>
</evidence>
<dbReference type="GO" id="GO:0007189">
    <property type="term" value="P:adenylate cyclase-activating G protein-coupled receptor signaling pathway"/>
    <property type="evidence" value="ECO:0007669"/>
    <property type="project" value="TreeGrafter"/>
</dbReference>
<evidence type="ECO:0000256" key="19">
    <source>
        <dbReference type="SAM" id="Phobius"/>
    </source>
</evidence>
<gene>
    <name evidence="21" type="ORF">H9Q16_07565</name>
</gene>
<dbReference type="GO" id="GO:0006171">
    <property type="term" value="P:cAMP biosynthetic process"/>
    <property type="evidence" value="ECO:0007669"/>
    <property type="project" value="UniProtKB-KW"/>
</dbReference>
<feature type="transmembrane region" description="Helical" evidence="19">
    <location>
        <begin position="134"/>
        <end position="153"/>
    </location>
</feature>
<dbReference type="Gene3D" id="3.30.70.1230">
    <property type="entry name" value="Nucleotide cyclase"/>
    <property type="match status" value="1"/>
</dbReference>
<evidence type="ECO:0000256" key="12">
    <source>
        <dbReference type="ARBA" id="ARBA00022998"/>
    </source>
</evidence>
<comment type="subunit">
    <text evidence="17">Homodimer. Can also exist as monomer.</text>
</comment>
<dbReference type="EC" id="4.6.1.1" evidence="4"/>
<dbReference type="Proteomes" id="UP000635142">
    <property type="component" value="Unassembled WGS sequence"/>
</dbReference>
<keyword evidence="6 19" id="KW-0812">Transmembrane</keyword>
<keyword evidence="22" id="KW-1185">Reference proteome</keyword>
<evidence type="ECO:0000256" key="3">
    <source>
        <dbReference type="ARBA" id="ARBA00004141"/>
    </source>
</evidence>
<dbReference type="AlphaFoldDB" id="A0A927HEV3"/>
<keyword evidence="13 19" id="KW-0472">Membrane</keyword>
<proteinExistence type="inferred from homology"/>
<evidence type="ECO:0000256" key="14">
    <source>
        <dbReference type="ARBA" id="ARBA00023239"/>
    </source>
</evidence>
<dbReference type="CDD" id="cd07302">
    <property type="entry name" value="CHD"/>
    <property type="match status" value="1"/>
</dbReference>
<dbReference type="PROSITE" id="PS00452">
    <property type="entry name" value="GUANYLATE_CYCLASE_1"/>
    <property type="match status" value="1"/>
</dbReference>
<keyword evidence="8" id="KW-0547">Nucleotide-binding</keyword>
<evidence type="ECO:0000256" key="10">
    <source>
        <dbReference type="ARBA" id="ARBA00022842"/>
    </source>
</evidence>
<sequence length="409" mass="44611">MLITGLNRIASLFLAIPKGVTGEAARFYLFQKFGYFIATGLHFFWAVLFFLNGIPVMGYYNIIVSALFLITGLVWRRIANPMWLCVPLWLIEVPLHAALATGLTGFETLFWLVPIVAAAISLLFHQWSWTTRAMVALALVIFMLACATLGFFVAPRAVFSPPSAYLSMASIVLFTVGGMVMYLGLNQFVVAVTEARLQREYDRAEGLLRNILPDAIALRLKDGETVIADEHAEASVIFADIVNFTQASAKLTPAELVETLNKVFTEFDALAEKHGTEKIKTIGDAYMAVVGIPEAQQNHANVAVDLALDMLASARRISAETHFPIDLRIGINSGPVVAGVIGSRKFAYDLWGDAVNVASRMEAHSEPGTVLITDATKKQLSDRFTLTDAGTREVKGKGVMSVYSVGQAT</sequence>
<feature type="transmembrane region" description="Helical" evidence="19">
    <location>
        <begin position="165"/>
        <end position="185"/>
    </location>
</feature>
<feature type="transmembrane region" description="Helical" evidence="19">
    <location>
        <begin position="82"/>
        <end position="103"/>
    </location>
</feature>
<dbReference type="PANTHER" id="PTHR45627:SF12">
    <property type="entry name" value="ADENYLATE CYCLASE TYPE 2"/>
    <property type="match status" value="1"/>
</dbReference>
<feature type="transmembrane region" description="Helical" evidence="19">
    <location>
        <begin position="109"/>
        <end position="127"/>
    </location>
</feature>
<dbReference type="GO" id="GO:0035556">
    <property type="term" value="P:intracellular signal transduction"/>
    <property type="evidence" value="ECO:0007669"/>
    <property type="project" value="InterPro"/>
</dbReference>
<evidence type="ECO:0000256" key="13">
    <source>
        <dbReference type="ARBA" id="ARBA00023136"/>
    </source>
</evidence>
<evidence type="ECO:0000256" key="11">
    <source>
        <dbReference type="ARBA" id="ARBA00022989"/>
    </source>
</evidence>
<comment type="caution">
    <text evidence="21">The sequence shown here is derived from an EMBL/GenBank/DDBJ whole genome shotgun (WGS) entry which is preliminary data.</text>
</comment>
<feature type="transmembrane region" description="Helical" evidence="19">
    <location>
        <begin position="57"/>
        <end position="75"/>
    </location>
</feature>
<reference evidence="21" key="1">
    <citation type="submission" date="2020-08" db="EMBL/GenBank/DDBJ databases">
        <title>Sulfitobacter aestuariivivens sp. nov., isolated from a tidal flat.</title>
        <authorList>
            <person name="Park S."/>
            <person name="Yoon J.-H."/>
        </authorList>
    </citation>
    <scope>NUCLEOTIDE SEQUENCE</scope>
    <source>
        <strain evidence="21">TSTF-M16</strain>
    </source>
</reference>
<dbReference type="SUPFAM" id="SSF55073">
    <property type="entry name" value="Nucleotide cyclase"/>
    <property type="match status" value="1"/>
</dbReference>
<keyword evidence="10" id="KW-0460">Magnesium</keyword>
<dbReference type="SMART" id="SM00044">
    <property type="entry name" value="CYCc"/>
    <property type="match status" value="1"/>
</dbReference>
<evidence type="ECO:0000256" key="7">
    <source>
        <dbReference type="ARBA" id="ARBA00022723"/>
    </source>
</evidence>
<evidence type="ECO:0000256" key="18">
    <source>
        <dbReference type="RuleBase" id="RU000405"/>
    </source>
</evidence>
<dbReference type="FunFam" id="3.30.70.1230:FF:000033">
    <property type="entry name" value="Adenylate cyclase"/>
    <property type="match status" value="1"/>
</dbReference>
<dbReference type="GO" id="GO:0046872">
    <property type="term" value="F:metal ion binding"/>
    <property type="evidence" value="ECO:0007669"/>
    <property type="project" value="UniProtKB-KW"/>
</dbReference>
<keyword evidence="7" id="KW-0479">Metal-binding</keyword>
<dbReference type="Pfam" id="PF00211">
    <property type="entry name" value="Guanylate_cyc"/>
    <property type="match status" value="1"/>
</dbReference>
<dbReference type="GO" id="GO:0004016">
    <property type="term" value="F:adenylate cyclase activity"/>
    <property type="evidence" value="ECO:0007669"/>
    <property type="project" value="UniProtKB-EC"/>
</dbReference>
<name>A0A927HEV3_9RHOB</name>
<dbReference type="EMBL" id="JACTAG010000001">
    <property type="protein sequence ID" value="MBD3663774.1"/>
    <property type="molecule type" value="Genomic_DNA"/>
</dbReference>
<evidence type="ECO:0000256" key="4">
    <source>
        <dbReference type="ARBA" id="ARBA00012201"/>
    </source>
</evidence>
<comment type="subcellular location">
    <subcellularLocation>
        <location evidence="3">Membrane</location>
        <topology evidence="3">Multi-pass membrane protein</topology>
    </subcellularLocation>
</comment>
<dbReference type="InterPro" id="IPR001054">
    <property type="entry name" value="A/G_cyclase"/>
</dbReference>
<evidence type="ECO:0000256" key="8">
    <source>
        <dbReference type="ARBA" id="ARBA00022741"/>
    </source>
</evidence>
<evidence type="ECO:0000256" key="9">
    <source>
        <dbReference type="ARBA" id="ARBA00022840"/>
    </source>
</evidence>
<dbReference type="RefSeq" id="WP_191074709.1">
    <property type="nucleotide sequence ID" value="NZ_JACTAG010000001.1"/>
</dbReference>
<evidence type="ECO:0000256" key="6">
    <source>
        <dbReference type="ARBA" id="ARBA00022692"/>
    </source>
</evidence>
<feature type="domain" description="Guanylate cyclase" evidence="20">
    <location>
        <begin position="235"/>
        <end position="362"/>
    </location>
</feature>
<dbReference type="PANTHER" id="PTHR45627">
    <property type="entry name" value="ADENYLATE CYCLASE TYPE 1"/>
    <property type="match status" value="1"/>
</dbReference>
<protein>
    <recommendedName>
        <fullName evidence="5">Adenylate cyclase</fullName>
        <ecNumber evidence="4">4.6.1.1</ecNumber>
    </recommendedName>
    <alternativeName>
        <fullName evidence="15">ATP pyrophosphate-lyase</fullName>
    </alternativeName>
    <alternativeName>
        <fullName evidence="16">Adenylyl cyclase</fullName>
    </alternativeName>
</protein>
<evidence type="ECO:0000256" key="15">
    <source>
        <dbReference type="ARBA" id="ARBA00032597"/>
    </source>
</evidence>
<keyword evidence="12" id="KW-0115">cAMP biosynthesis</keyword>
<comment type="cofactor">
    <cofactor evidence="2">
        <name>Mg(2+)</name>
        <dbReference type="ChEBI" id="CHEBI:18420"/>
    </cofactor>
</comment>
<keyword evidence="9" id="KW-0067">ATP-binding</keyword>
<evidence type="ECO:0000256" key="16">
    <source>
        <dbReference type="ARBA" id="ARBA00032637"/>
    </source>
</evidence>
<evidence type="ECO:0000313" key="22">
    <source>
        <dbReference type="Proteomes" id="UP000635142"/>
    </source>
</evidence>
<comment type="similarity">
    <text evidence="18">Belongs to the adenylyl cyclase class-4/guanylyl cyclase family.</text>
</comment>
<organism evidence="21 22">
    <name type="scientific">Sulfitobacter aestuariivivens</name>
    <dbReference type="NCBI Taxonomy" id="2766981"/>
    <lineage>
        <taxon>Bacteria</taxon>
        <taxon>Pseudomonadati</taxon>
        <taxon>Pseudomonadota</taxon>
        <taxon>Alphaproteobacteria</taxon>
        <taxon>Rhodobacterales</taxon>
        <taxon>Roseobacteraceae</taxon>
        <taxon>Sulfitobacter</taxon>
    </lineage>
</organism>
<dbReference type="GO" id="GO:0005886">
    <property type="term" value="C:plasma membrane"/>
    <property type="evidence" value="ECO:0007669"/>
    <property type="project" value="TreeGrafter"/>
</dbReference>
<keyword evidence="14 18" id="KW-0456">Lyase</keyword>
<evidence type="ECO:0000259" key="20">
    <source>
        <dbReference type="PROSITE" id="PS50125"/>
    </source>
</evidence>
<feature type="transmembrane region" description="Helical" evidence="19">
    <location>
        <begin position="33"/>
        <end position="51"/>
    </location>
</feature>
<keyword evidence="11 19" id="KW-1133">Transmembrane helix</keyword>
<evidence type="ECO:0000256" key="17">
    <source>
        <dbReference type="ARBA" id="ARBA00064436"/>
    </source>
</evidence>
<dbReference type="InterPro" id="IPR018297">
    <property type="entry name" value="A/G_cyclase_CS"/>
</dbReference>
<evidence type="ECO:0000313" key="21">
    <source>
        <dbReference type="EMBL" id="MBD3663774.1"/>
    </source>
</evidence>
<comment type="catalytic activity">
    <reaction evidence="1">
        <text>ATP = 3',5'-cyclic AMP + diphosphate</text>
        <dbReference type="Rhea" id="RHEA:15389"/>
        <dbReference type="ChEBI" id="CHEBI:30616"/>
        <dbReference type="ChEBI" id="CHEBI:33019"/>
        <dbReference type="ChEBI" id="CHEBI:58165"/>
        <dbReference type="EC" id="4.6.1.1"/>
    </reaction>
</comment>
<evidence type="ECO:0000256" key="2">
    <source>
        <dbReference type="ARBA" id="ARBA00001946"/>
    </source>
</evidence>